<dbReference type="PANTHER" id="PTHR42754:SF1">
    <property type="entry name" value="LIPOPROTEIN"/>
    <property type="match status" value="1"/>
</dbReference>
<gene>
    <name evidence="3" type="ORF">DJ90_4590</name>
</gene>
<dbReference type="Gene3D" id="2.60.40.1080">
    <property type="match status" value="2"/>
</dbReference>
<dbReference type="InterPro" id="IPR054604">
    <property type="entry name" value="SbsC_Big-like"/>
</dbReference>
<keyword evidence="1" id="KW-0732">Signal</keyword>
<dbReference type="Proteomes" id="UP000029278">
    <property type="component" value="Unassembled WGS sequence"/>
</dbReference>
<keyword evidence="4" id="KW-1185">Reference proteome</keyword>
<dbReference type="HOGENOM" id="CLU_444003_0_0_9"/>
<dbReference type="SUPFAM" id="SSF50998">
    <property type="entry name" value="Quinoprotein alcohol dehydrogenase-like"/>
    <property type="match status" value="1"/>
</dbReference>
<dbReference type="PANTHER" id="PTHR42754">
    <property type="entry name" value="ENDOGLUCANASE"/>
    <property type="match status" value="1"/>
</dbReference>
<dbReference type="Pfam" id="PF22359">
    <property type="entry name" value="Big-like"/>
    <property type="match status" value="1"/>
</dbReference>
<dbReference type="InterPro" id="IPR003343">
    <property type="entry name" value="Big_2"/>
</dbReference>
<name>A0A090Z9A9_PAEMA</name>
<feature type="signal peptide" evidence="1">
    <location>
        <begin position="1"/>
        <end position="28"/>
    </location>
</feature>
<dbReference type="GeneID" id="77009711"/>
<feature type="chain" id="PRO_5001867754" evidence="1">
    <location>
        <begin position="29"/>
        <end position="615"/>
    </location>
</feature>
<comment type="caution">
    <text evidence="3">The sequence shown here is derived from an EMBL/GenBank/DDBJ whole genome shotgun (WGS) entry which is preliminary data.</text>
</comment>
<protein>
    <submittedName>
        <fullName evidence="3">Bacterial Ig-like domain family protein</fullName>
    </submittedName>
</protein>
<reference evidence="3 4" key="1">
    <citation type="submission" date="2014-04" db="EMBL/GenBank/DDBJ databases">
        <authorList>
            <person name="Bishop-Lilly K.A."/>
            <person name="Broomall S.M."/>
            <person name="Chain P.S."/>
            <person name="Chertkov O."/>
            <person name="Coyne S.R."/>
            <person name="Daligault H.E."/>
            <person name="Davenport K.W."/>
            <person name="Erkkila T."/>
            <person name="Frey K.G."/>
            <person name="Gibbons H.S."/>
            <person name="Gu W."/>
            <person name="Jaissle J."/>
            <person name="Johnson S.L."/>
            <person name="Koroleva G.I."/>
            <person name="Ladner J.T."/>
            <person name="Lo C.-C."/>
            <person name="Minogue T.D."/>
            <person name="Munk C."/>
            <person name="Palacios G.F."/>
            <person name="Redden C.L."/>
            <person name="Rosenzweig C.N."/>
            <person name="Scholz M.B."/>
            <person name="Teshima H."/>
            <person name="Xu Y."/>
        </authorList>
    </citation>
    <scope>NUCLEOTIDE SEQUENCE [LARGE SCALE GENOMIC DNA]</scope>
    <source>
        <strain evidence="3 4">8244</strain>
    </source>
</reference>
<evidence type="ECO:0000259" key="2">
    <source>
        <dbReference type="SMART" id="SM00635"/>
    </source>
</evidence>
<evidence type="ECO:0000313" key="3">
    <source>
        <dbReference type="EMBL" id="KFN06968.1"/>
    </source>
</evidence>
<dbReference type="PATRIC" id="fig|44252.3.peg.3978"/>
<evidence type="ECO:0000313" key="4">
    <source>
        <dbReference type="Proteomes" id="UP000029278"/>
    </source>
</evidence>
<evidence type="ECO:0000256" key="1">
    <source>
        <dbReference type="SAM" id="SignalP"/>
    </source>
</evidence>
<feature type="domain" description="BIG2" evidence="2">
    <location>
        <begin position="417"/>
        <end position="498"/>
    </location>
</feature>
<dbReference type="InterPro" id="IPR011047">
    <property type="entry name" value="Quinoprotein_ADH-like_sf"/>
</dbReference>
<dbReference type="OrthoDB" id="9811934at2"/>
<dbReference type="SUPFAM" id="SSF49373">
    <property type="entry name" value="Invasin/intimin cell-adhesion fragments"/>
    <property type="match status" value="1"/>
</dbReference>
<accession>A0A090Z9A9</accession>
<feature type="domain" description="BIG2" evidence="2">
    <location>
        <begin position="509"/>
        <end position="587"/>
    </location>
</feature>
<dbReference type="AlphaFoldDB" id="A0A090Z9A9"/>
<dbReference type="RefSeq" id="WP_036626407.1">
    <property type="nucleotide sequence ID" value="NZ_BGML01000007.1"/>
</dbReference>
<dbReference type="EMBL" id="JMQA01000036">
    <property type="protein sequence ID" value="KFN06968.1"/>
    <property type="molecule type" value="Genomic_DNA"/>
</dbReference>
<sequence length="615" mass="66389">MLHRLKGMALLSLSCLLAWTGWAGSSQAAASLSEKALEAEVEWSREYGESYASPQGRSVIPTTDGGYAAVGAADNGGEEVGYVVKADEDGAVEWEQRLQITGDYTKEGVEARQIIQTQDGGYLVTGAITDRTERPITLPYLAKLDGQGQIEWARYYKDLYIGTHLYAGSVAETPDGGFAVTGYSVNSYWEAPAYLLKVDNEGNQLWFKTYRFGEGNNQVFNEVINTPDGGLLAVGYIDSVINSDADASVIVKVDAQGEVEWEQKQPAPQTGRSAYSAQLSADGGYIVYGLMYPNDERTAFLLKADADSNIVWEKNYSPRDDNGSYRQLVTTKDGYALLGSSTRKEDSKYQYQISFINQDGELTEKLQYAAPGLAAVGKGSPTPDGGFVLSGQVKEEGKYRMQLVKLSGTGQEPGDLELADLRFADPAVKLEIGERKPSVLEAVYTDGSVTDVTYFAGFSSLNPEIADVDKAGVLTGISSGTADIVGEYGGLRAVLSVTVNDGSGEPQPGPGQFYLDSEDYSVTVGSELDIEALFTDEDGNTLNVTRETQFTTANPKIAQIDESGYITGISPGLTSVTAVYQGHAYTSTLLVVKPYTPPGVMDDFDDFRVFEDLDQ</sequence>
<dbReference type="STRING" id="44252.DJ90_4590"/>
<dbReference type="SMART" id="SM00635">
    <property type="entry name" value="BID_2"/>
    <property type="match status" value="2"/>
</dbReference>
<proteinExistence type="predicted"/>
<dbReference type="InterPro" id="IPR008964">
    <property type="entry name" value="Invasin/intimin_cell_adhesion"/>
</dbReference>
<organism evidence="3 4">
    <name type="scientific">Paenibacillus macerans</name>
    <name type="common">Bacillus macerans</name>
    <dbReference type="NCBI Taxonomy" id="44252"/>
    <lineage>
        <taxon>Bacteria</taxon>
        <taxon>Bacillati</taxon>
        <taxon>Bacillota</taxon>
        <taxon>Bacilli</taxon>
        <taxon>Bacillales</taxon>
        <taxon>Paenibacillaceae</taxon>
        <taxon>Paenibacillus</taxon>
    </lineage>
</organism>